<gene>
    <name evidence="1" type="ORF">C8P64_0218</name>
</gene>
<dbReference type="RefSeq" id="WP_146167161.1">
    <property type="nucleotide sequence ID" value="NZ_QBKQ01000001.1"/>
</dbReference>
<dbReference type="EMBL" id="QBKQ01000001">
    <property type="protein sequence ID" value="PTX44245.1"/>
    <property type="molecule type" value="Genomic_DNA"/>
</dbReference>
<name>A0A2T6AK95_9FLAO</name>
<sequence>MKSILRLLLLAIIALGFQNCSSVKVLNSWKADQEALDDFKDNKILVISRTADKSSRIAFEQAIADKLREKGLNATESFSRVPVMHMEKEMTEERRNLIRSLMESEGYNGVIITAIKQNEKHTKTTHSGVYATGGYSNYYPGYYGNFFDYYNYPYAVGPYYSAFGGYVPMSTSTRSYSNYILETVAFDLDSKDEDQLISVVKTQINDPKDAYKTAEKFMDAISKSLNL</sequence>
<comment type="caution">
    <text evidence="1">The sequence shown here is derived from an EMBL/GenBank/DDBJ whole genome shotgun (WGS) entry which is preliminary data.</text>
</comment>
<dbReference type="Proteomes" id="UP000244174">
    <property type="component" value="Unassembled WGS sequence"/>
</dbReference>
<reference evidence="1 2" key="1">
    <citation type="submission" date="2018-04" db="EMBL/GenBank/DDBJ databases">
        <title>Genomic Encyclopedia of Archaeal and Bacterial Type Strains, Phase II (KMG-II): from individual species to whole genera.</title>
        <authorList>
            <person name="Goeker M."/>
        </authorList>
    </citation>
    <scope>NUCLEOTIDE SEQUENCE [LARGE SCALE GENOMIC DNA]</scope>
    <source>
        <strain evidence="1 2">DSM 23082</strain>
    </source>
</reference>
<evidence type="ECO:0008006" key="3">
    <source>
        <dbReference type="Google" id="ProtNLM"/>
    </source>
</evidence>
<proteinExistence type="predicted"/>
<evidence type="ECO:0000313" key="2">
    <source>
        <dbReference type="Proteomes" id="UP000244174"/>
    </source>
</evidence>
<dbReference type="AlphaFoldDB" id="A0A2T6AK95"/>
<keyword evidence="2" id="KW-1185">Reference proteome</keyword>
<accession>A0A2T6AK95</accession>
<organism evidence="1 2">
    <name type="scientific">Christiangramia gaetbulicola</name>
    <dbReference type="NCBI Taxonomy" id="703340"/>
    <lineage>
        <taxon>Bacteria</taxon>
        <taxon>Pseudomonadati</taxon>
        <taxon>Bacteroidota</taxon>
        <taxon>Flavobacteriia</taxon>
        <taxon>Flavobacteriales</taxon>
        <taxon>Flavobacteriaceae</taxon>
        <taxon>Christiangramia</taxon>
    </lineage>
</organism>
<dbReference type="OrthoDB" id="1454323at2"/>
<evidence type="ECO:0000313" key="1">
    <source>
        <dbReference type="EMBL" id="PTX44245.1"/>
    </source>
</evidence>
<protein>
    <recommendedName>
        <fullName evidence="3">DUF4136 domain-containing protein</fullName>
    </recommendedName>
</protein>